<dbReference type="VEuPathDB" id="TrichDB:TRFO_04610"/>
<name>A0A1J4KDQ5_9EUKA</name>
<keyword evidence="3 6" id="KW-0342">GTP-binding</keyword>
<dbReference type="AlphaFoldDB" id="A0A1J4KDQ5"/>
<dbReference type="RefSeq" id="XP_068362184.1">
    <property type="nucleotide sequence ID" value="XM_068492002.1"/>
</dbReference>
<evidence type="ECO:0000256" key="1">
    <source>
        <dbReference type="ARBA" id="ARBA00006270"/>
    </source>
</evidence>
<dbReference type="InterPro" id="IPR030697">
    <property type="entry name" value="Rab29/Rab38/Rab32"/>
</dbReference>
<comment type="function">
    <text evidence="6">The small GTPases Rab are key regulators in vesicle trafficking.</text>
</comment>
<keyword evidence="9" id="KW-1185">Reference proteome</keyword>
<dbReference type="GO" id="GO:0005764">
    <property type="term" value="C:lysosome"/>
    <property type="evidence" value="ECO:0007669"/>
    <property type="project" value="TreeGrafter"/>
</dbReference>
<evidence type="ECO:0000313" key="9">
    <source>
        <dbReference type="Proteomes" id="UP000179807"/>
    </source>
</evidence>
<dbReference type="PANTHER" id="PTHR47981">
    <property type="entry name" value="RAB FAMILY"/>
    <property type="match status" value="1"/>
</dbReference>
<evidence type="ECO:0000256" key="3">
    <source>
        <dbReference type="ARBA" id="ARBA00023134"/>
    </source>
</evidence>
<evidence type="ECO:0000256" key="4">
    <source>
        <dbReference type="ARBA" id="ARBA00023288"/>
    </source>
</evidence>
<evidence type="ECO:0000256" key="5">
    <source>
        <dbReference type="ARBA" id="ARBA00023289"/>
    </source>
</evidence>
<dbReference type="EMBL" id="MLAK01000649">
    <property type="protein sequence ID" value="OHT09048.1"/>
    <property type="molecule type" value="Genomic_DNA"/>
</dbReference>
<dbReference type="GO" id="GO:0005525">
    <property type="term" value="F:GTP binding"/>
    <property type="evidence" value="ECO:0007669"/>
    <property type="project" value="UniProtKB-UniRule"/>
</dbReference>
<feature type="region of interest" description="Disordered" evidence="7">
    <location>
        <begin position="195"/>
        <end position="218"/>
    </location>
</feature>
<dbReference type="GO" id="GO:0005770">
    <property type="term" value="C:late endosome"/>
    <property type="evidence" value="ECO:0007669"/>
    <property type="project" value="TreeGrafter"/>
</dbReference>
<evidence type="ECO:0000256" key="6">
    <source>
        <dbReference type="RuleBase" id="RU367128"/>
    </source>
</evidence>
<keyword evidence="6" id="KW-0472">Membrane</keyword>
<sequence length="218" mass="24391">MVELNPSDAQGQINKILKVLVVGEMGTGKTSLIRQYVQGFFSDFYKTTIGVDFANKDIVWDDHTTISLQLWDIAGQERYGNMTHVYYQEACAAFVVFDVTRVSSLEMVKEWKKDIDEKVLTSEKQPIPCLLLGNKIDLCQEGVWAKSKEEMDQFVAENRFIGFVETSARNGTNIDEAARTLIKYIMDNHIEPDSNEKTGVDLKAQPNPANGAGGGCCH</sequence>
<dbReference type="SMART" id="SM00173">
    <property type="entry name" value="RAS"/>
    <property type="match status" value="1"/>
</dbReference>
<dbReference type="PROSITE" id="PS51421">
    <property type="entry name" value="RAS"/>
    <property type="match status" value="1"/>
</dbReference>
<dbReference type="GO" id="GO:0016020">
    <property type="term" value="C:membrane"/>
    <property type="evidence" value="ECO:0007669"/>
    <property type="project" value="UniProtKB-SubCell"/>
</dbReference>
<keyword evidence="2 6" id="KW-0547">Nucleotide-binding</keyword>
<dbReference type="Gene3D" id="3.40.50.300">
    <property type="entry name" value="P-loop containing nucleotide triphosphate hydrolases"/>
    <property type="match status" value="1"/>
</dbReference>
<evidence type="ECO:0000256" key="2">
    <source>
        <dbReference type="ARBA" id="ARBA00022741"/>
    </source>
</evidence>
<dbReference type="GO" id="GO:0045335">
    <property type="term" value="C:phagocytic vesicle"/>
    <property type="evidence" value="ECO:0007669"/>
    <property type="project" value="TreeGrafter"/>
</dbReference>
<dbReference type="FunFam" id="3.40.50.300:FF:002133">
    <property type="entry name" value="Ras family protein"/>
    <property type="match status" value="1"/>
</dbReference>
<evidence type="ECO:0000313" key="8">
    <source>
        <dbReference type="EMBL" id="OHT09048.1"/>
    </source>
</evidence>
<gene>
    <name evidence="8" type="ORF">TRFO_04610</name>
</gene>
<dbReference type="NCBIfam" id="TIGR00231">
    <property type="entry name" value="small_GTP"/>
    <property type="match status" value="1"/>
</dbReference>
<dbReference type="PROSITE" id="PS51419">
    <property type="entry name" value="RAB"/>
    <property type="match status" value="1"/>
</dbReference>
<dbReference type="GO" id="GO:0005802">
    <property type="term" value="C:trans-Golgi network"/>
    <property type="evidence" value="ECO:0007669"/>
    <property type="project" value="UniProtKB-UniRule"/>
</dbReference>
<protein>
    <recommendedName>
        <fullName evidence="6">Ras-related protein Rab</fullName>
    </recommendedName>
</protein>
<dbReference type="InterPro" id="IPR027417">
    <property type="entry name" value="P-loop_NTPase"/>
</dbReference>
<dbReference type="GO" id="GO:0003924">
    <property type="term" value="F:GTPase activity"/>
    <property type="evidence" value="ECO:0007669"/>
    <property type="project" value="UniProtKB-UniRule"/>
</dbReference>
<comment type="similarity">
    <text evidence="1 6">Belongs to the small GTPase superfamily. Rab family.</text>
</comment>
<dbReference type="InterPro" id="IPR001806">
    <property type="entry name" value="Small_GTPase"/>
</dbReference>
<dbReference type="OrthoDB" id="245989at2759"/>
<keyword evidence="4 6" id="KW-0449">Lipoprotein</keyword>
<dbReference type="SMART" id="SM00174">
    <property type="entry name" value="RHO"/>
    <property type="match status" value="1"/>
</dbReference>
<keyword evidence="5 6" id="KW-0636">Prenylation</keyword>
<proteinExistence type="inferred from homology"/>
<dbReference type="Pfam" id="PF00071">
    <property type="entry name" value="Ras"/>
    <property type="match status" value="1"/>
</dbReference>
<dbReference type="SMART" id="SM00176">
    <property type="entry name" value="RAN"/>
    <property type="match status" value="1"/>
</dbReference>
<dbReference type="PROSITE" id="PS51417">
    <property type="entry name" value="ARF"/>
    <property type="match status" value="1"/>
</dbReference>
<dbReference type="GO" id="GO:0008333">
    <property type="term" value="P:endosome to lysosome transport"/>
    <property type="evidence" value="ECO:0007669"/>
    <property type="project" value="TreeGrafter"/>
</dbReference>
<dbReference type="SMART" id="SM00175">
    <property type="entry name" value="RAB"/>
    <property type="match status" value="1"/>
</dbReference>
<dbReference type="PRINTS" id="PR00449">
    <property type="entry name" value="RASTRNSFRMNG"/>
</dbReference>
<dbReference type="InterPro" id="IPR005225">
    <property type="entry name" value="Small_GTP-bd"/>
</dbReference>
<reference evidence="8" key="1">
    <citation type="submission" date="2016-10" db="EMBL/GenBank/DDBJ databases">
        <authorList>
            <person name="Benchimol M."/>
            <person name="Almeida L.G."/>
            <person name="Vasconcelos A.T."/>
            <person name="Perreira-Neves A."/>
            <person name="Rosa I.A."/>
            <person name="Tasca T."/>
            <person name="Bogo M.R."/>
            <person name="de Souza W."/>
        </authorList>
    </citation>
    <scope>NUCLEOTIDE SEQUENCE [LARGE SCALE GENOMIC DNA]</scope>
    <source>
        <strain evidence="8">K</strain>
    </source>
</reference>
<dbReference type="GeneID" id="94826706"/>
<dbReference type="Proteomes" id="UP000179807">
    <property type="component" value="Unassembled WGS sequence"/>
</dbReference>
<dbReference type="SUPFAM" id="SSF52540">
    <property type="entry name" value="P-loop containing nucleoside triphosphate hydrolases"/>
    <property type="match status" value="1"/>
</dbReference>
<organism evidence="8 9">
    <name type="scientific">Tritrichomonas foetus</name>
    <dbReference type="NCBI Taxonomy" id="1144522"/>
    <lineage>
        <taxon>Eukaryota</taxon>
        <taxon>Metamonada</taxon>
        <taxon>Parabasalia</taxon>
        <taxon>Tritrichomonadida</taxon>
        <taxon>Tritrichomonadidae</taxon>
        <taxon>Tritrichomonas</taxon>
    </lineage>
</organism>
<dbReference type="CDD" id="cd04107">
    <property type="entry name" value="Rab32_Rab38"/>
    <property type="match status" value="1"/>
</dbReference>
<accession>A0A1J4KDQ5</accession>
<comment type="caution">
    <text evidence="8">The sequence shown here is derived from an EMBL/GenBank/DDBJ whole genome shotgun (WGS) entry which is preliminary data.</text>
</comment>
<comment type="subcellular location">
    <subcellularLocation>
        <location evidence="6">Membrane</location>
        <topology evidence="6">Lipid-anchor</topology>
    </subcellularLocation>
</comment>
<dbReference type="GO" id="GO:0090385">
    <property type="term" value="P:phagosome-lysosome fusion"/>
    <property type="evidence" value="ECO:0007669"/>
    <property type="project" value="TreeGrafter"/>
</dbReference>
<dbReference type="PANTHER" id="PTHR47981:SF39">
    <property type="entry name" value="RAS-RELATED PROTEIN RAB"/>
    <property type="match status" value="1"/>
</dbReference>
<evidence type="ECO:0000256" key="7">
    <source>
        <dbReference type="SAM" id="MobiDB-lite"/>
    </source>
</evidence>